<gene>
    <name evidence="2" type="ORF">E2C01_005899</name>
</gene>
<proteinExistence type="predicted"/>
<accession>A0A5B7CTK5</accession>
<feature type="region of interest" description="Disordered" evidence="1">
    <location>
        <begin position="1"/>
        <end position="115"/>
    </location>
</feature>
<sequence>MSEVNPAASVRPTPQPTNLTHSTCQPATNQWSSPEALSPESSAFTQVLPQKSQPSLSISPVTAGFRTGPLGTGHRLLGNSKESRRPHESGARVGGEMARGGPPIWPTPQSLVHKT</sequence>
<feature type="compositionally biased region" description="Low complexity" evidence="1">
    <location>
        <begin position="32"/>
        <end position="43"/>
    </location>
</feature>
<feature type="compositionally biased region" description="Basic and acidic residues" evidence="1">
    <location>
        <begin position="81"/>
        <end position="90"/>
    </location>
</feature>
<protein>
    <submittedName>
        <fullName evidence="2">Uncharacterized protein</fullName>
    </submittedName>
</protein>
<keyword evidence="3" id="KW-1185">Reference proteome</keyword>
<name>A0A5B7CTK5_PORTR</name>
<evidence type="ECO:0000313" key="3">
    <source>
        <dbReference type="Proteomes" id="UP000324222"/>
    </source>
</evidence>
<feature type="compositionally biased region" description="Polar residues" evidence="1">
    <location>
        <begin position="44"/>
        <end position="60"/>
    </location>
</feature>
<feature type="compositionally biased region" description="Polar residues" evidence="1">
    <location>
        <begin position="16"/>
        <end position="31"/>
    </location>
</feature>
<evidence type="ECO:0000313" key="2">
    <source>
        <dbReference type="EMBL" id="MPC13177.1"/>
    </source>
</evidence>
<reference evidence="2 3" key="1">
    <citation type="submission" date="2019-05" db="EMBL/GenBank/DDBJ databases">
        <title>Another draft genome of Portunus trituberculatus and its Hox gene families provides insights of decapod evolution.</title>
        <authorList>
            <person name="Jeong J.-H."/>
            <person name="Song I."/>
            <person name="Kim S."/>
            <person name="Choi T."/>
            <person name="Kim D."/>
            <person name="Ryu S."/>
            <person name="Kim W."/>
        </authorList>
    </citation>
    <scope>NUCLEOTIDE SEQUENCE [LARGE SCALE GENOMIC DNA]</scope>
    <source>
        <tissue evidence="2">Muscle</tissue>
    </source>
</reference>
<dbReference type="EMBL" id="VSRR010000263">
    <property type="protein sequence ID" value="MPC13177.1"/>
    <property type="molecule type" value="Genomic_DNA"/>
</dbReference>
<comment type="caution">
    <text evidence="2">The sequence shown here is derived from an EMBL/GenBank/DDBJ whole genome shotgun (WGS) entry which is preliminary data.</text>
</comment>
<evidence type="ECO:0000256" key="1">
    <source>
        <dbReference type="SAM" id="MobiDB-lite"/>
    </source>
</evidence>
<dbReference type="AlphaFoldDB" id="A0A5B7CTK5"/>
<organism evidence="2 3">
    <name type="scientific">Portunus trituberculatus</name>
    <name type="common">Swimming crab</name>
    <name type="synonym">Neptunus trituberculatus</name>
    <dbReference type="NCBI Taxonomy" id="210409"/>
    <lineage>
        <taxon>Eukaryota</taxon>
        <taxon>Metazoa</taxon>
        <taxon>Ecdysozoa</taxon>
        <taxon>Arthropoda</taxon>
        <taxon>Crustacea</taxon>
        <taxon>Multicrustacea</taxon>
        <taxon>Malacostraca</taxon>
        <taxon>Eumalacostraca</taxon>
        <taxon>Eucarida</taxon>
        <taxon>Decapoda</taxon>
        <taxon>Pleocyemata</taxon>
        <taxon>Brachyura</taxon>
        <taxon>Eubrachyura</taxon>
        <taxon>Portunoidea</taxon>
        <taxon>Portunidae</taxon>
        <taxon>Portuninae</taxon>
        <taxon>Portunus</taxon>
    </lineage>
</organism>
<dbReference type="Proteomes" id="UP000324222">
    <property type="component" value="Unassembled WGS sequence"/>
</dbReference>